<sequence>MLNRWKSQVFLLICHNSTRNGTTRPMRHHTIPLLKAPLQHGPSPRSLWPWGDHRRE</sequence>
<evidence type="ECO:0000256" key="1">
    <source>
        <dbReference type="SAM" id="MobiDB-lite"/>
    </source>
</evidence>
<accession>A0A803TZJ4</accession>
<name>A0A803TZJ4_ANOCA</name>
<dbReference type="InParanoid" id="A0A803TZJ4"/>
<feature type="region of interest" description="Disordered" evidence="1">
    <location>
        <begin position="36"/>
        <end position="56"/>
    </location>
</feature>
<dbReference type="Proteomes" id="UP000001646">
    <property type="component" value="Chromosome 3"/>
</dbReference>
<evidence type="ECO:0000313" key="3">
    <source>
        <dbReference type="Proteomes" id="UP000001646"/>
    </source>
</evidence>
<organism evidence="2 3">
    <name type="scientific">Anolis carolinensis</name>
    <name type="common">Green anole</name>
    <name type="synonym">American chameleon</name>
    <dbReference type="NCBI Taxonomy" id="28377"/>
    <lineage>
        <taxon>Eukaryota</taxon>
        <taxon>Metazoa</taxon>
        <taxon>Chordata</taxon>
        <taxon>Craniata</taxon>
        <taxon>Vertebrata</taxon>
        <taxon>Euteleostomi</taxon>
        <taxon>Lepidosauria</taxon>
        <taxon>Squamata</taxon>
        <taxon>Bifurcata</taxon>
        <taxon>Unidentata</taxon>
        <taxon>Episquamata</taxon>
        <taxon>Toxicofera</taxon>
        <taxon>Iguania</taxon>
        <taxon>Dactyloidae</taxon>
        <taxon>Anolis</taxon>
    </lineage>
</organism>
<dbReference type="AlphaFoldDB" id="A0A803TZJ4"/>
<reference evidence="2" key="3">
    <citation type="submission" date="2025-09" db="UniProtKB">
        <authorList>
            <consortium name="Ensembl"/>
        </authorList>
    </citation>
    <scope>IDENTIFICATION</scope>
</reference>
<evidence type="ECO:0000313" key="2">
    <source>
        <dbReference type="Ensembl" id="ENSACAP00000040634.1"/>
    </source>
</evidence>
<reference evidence="2 3" key="1">
    <citation type="submission" date="2009-12" db="EMBL/GenBank/DDBJ databases">
        <title>The Genome Sequence of Anolis carolinensis (Green Anole Lizard).</title>
        <authorList>
            <consortium name="The Genome Sequencing Platform"/>
            <person name="Di Palma F."/>
            <person name="Alfoldi J."/>
            <person name="Heiman D."/>
            <person name="Young S."/>
            <person name="Grabherr M."/>
            <person name="Johnson J."/>
            <person name="Lander E.S."/>
            <person name="Lindblad-Toh K."/>
        </authorList>
    </citation>
    <scope>NUCLEOTIDE SEQUENCE [LARGE SCALE GENOMIC DNA]</scope>
    <source>
        <strain evidence="2 3">JBL SC #1</strain>
    </source>
</reference>
<reference evidence="2" key="2">
    <citation type="submission" date="2025-08" db="UniProtKB">
        <authorList>
            <consortium name="Ensembl"/>
        </authorList>
    </citation>
    <scope>IDENTIFICATION</scope>
</reference>
<protein>
    <submittedName>
        <fullName evidence="2">Uncharacterized protein</fullName>
    </submittedName>
</protein>
<dbReference type="Ensembl" id="ENSACAT00000046731.1">
    <property type="protein sequence ID" value="ENSACAP00000040634.1"/>
    <property type="gene ID" value="ENSACAG00000041308.1"/>
</dbReference>
<keyword evidence="3" id="KW-1185">Reference proteome</keyword>
<proteinExistence type="predicted"/>